<evidence type="ECO:0000313" key="3">
    <source>
        <dbReference type="RefSeq" id="XP_072583525.1"/>
    </source>
</evidence>
<organism evidence="2 3">
    <name type="scientific">Vulpes vulpes</name>
    <name type="common">Red fox</name>
    <dbReference type="NCBI Taxonomy" id="9627"/>
    <lineage>
        <taxon>Eukaryota</taxon>
        <taxon>Metazoa</taxon>
        <taxon>Chordata</taxon>
        <taxon>Craniata</taxon>
        <taxon>Vertebrata</taxon>
        <taxon>Euteleostomi</taxon>
        <taxon>Mammalia</taxon>
        <taxon>Eutheria</taxon>
        <taxon>Laurasiatheria</taxon>
        <taxon>Carnivora</taxon>
        <taxon>Caniformia</taxon>
        <taxon>Canidae</taxon>
        <taxon>Vulpes</taxon>
    </lineage>
</organism>
<dbReference type="RefSeq" id="XP_072583525.1">
    <property type="nucleotide sequence ID" value="XM_072727424.1"/>
</dbReference>
<feature type="region of interest" description="Disordered" evidence="1">
    <location>
        <begin position="173"/>
        <end position="203"/>
    </location>
</feature>
<feature type="region of interest" description="Disordered" evidence="1">
    <location>
        <begin position="15"/>
        <end position="88"/>
    </location>
</feature>
<accession>A0ABM4XZQ6</accession>
<dbReference type="Proteomes" id="UP001652641">
    <property type="component" value="Chromosome 11"/>
</dbReference>
<name>A0ABM4XZQ6_VULVU</name>
<gene>
    <name evidence="3" type="primary">LOC112932540</name>
</gene>
<feature type="compositionally biased region" description="Basic and acidic residues" evidence="1">
    <location>
        <begin position="190"/>
        <end position="203"/>
    </location>
</feature>
<evidence type="ECO:0000256" key="1">
    <source>
        <dbReference type="SAM" id="MobiDB-lite"/>
    </source>
</evidence>
<feature type="region of interest" description="Disordered" evidence="1">
    <location>
        <begin position="111"/>
        <end position="132"/>
    </location>
</feature>
<evidence type="ECO:0000313" key="2">
    <source>
        <dbReference type="Proteomes" id="UP001652641"/>
    </source>
</evidence>
<keyword evidence="2" id="KW-1185">Reference proteome</keyword>
<dbReference type="GeneID" id="112932540"/>
<sequence length="493" mass="52453">MATKSLVSAAATLGIERRGGQGREAPGIPGWSALRAVGEGKGQEVRGPVTVGPAASARPRGSAPASASCARPLPAAPRPSTLRTPGPAADRALSLLLPPREERAHAHCHAQAQTAEVKLPPSRPPPAARRESVVGCGCGAVPREGAPGARRSPALPALWRLLADLRCPPVSTHALGARGGGPAASQPRPRIVERPPRGRAERAGPRVLRAPQVFEGRPGEPPAHVGMAVTISAGDARTSAGRGERRATAVLRGTCHPPSQAPGRPLGSDRGRRSSRGDFPKLCAAKGSIYSRARVCGDSEHQLQSSGEGLRLFRCVDPKGWNTQQLTERPHVEAGEDPLEGRATPAEFDRFRHQEPDGRSPPLCARASPRNGILNQSIWNHLVSTNEQITNSTTYVGSSFLFLLKHGTVVRGHEDGALMNGIHALENEILKSSFPCLLLPHEDGTEKSAICNQEAGSHQTLNLPTPRSQTFSLQNCEKKFLWFISHSVYEILL</sequence>
<feature type="region of interest" description="Disordered" evidence="1">
    <location>
        <begin position="235"/>
        <end position="280"/>
    </location>
</feature>
<feature type="compositionally biased region" description="Basic and acidic residues" evidence="1">
    <location>
        <begin position="267"/>
        <end position="279"/>
    </location>
</feature>
<feature type="compositionally biased region" description="Low complexity" evidence="1">
    <location>
        <begin position="53"/>
        <end position="73"/>
    </location>
</feature>
<reference evidence="3" key="1">
    <citation type="submission" date="2025-08" db="UniProtKB">
        <authorList>
            <consortium name="RefSeq"/>
        </authorList>
    </citation>
    <scope>IDENTIFICATION</scope>
    <source>
        <tissue evidence="3">Cell line</tissue>
    </source>
</reference>
<protein>
    <submittedName>
        <fullName evidence="3">Uncharacterized protein</fullName>
    </submittedName>
</protein>
<proteinExistence type="predicted"/>